<keyword evidence="2" id="KW-0238">DNA-binding</keyword>
<evidence type="ECO:0000313" key="5">
    <source>
        <dbReference type="EMBL" id="GAI09604.1"/>
    </source>
</evidence>
<dbReference type="InterPro" id="IPR036390">
    <property type="entry name" value="WH_DNA-bd_sf"/>
</dbReference>
<dbReference type="SUPFAM" id="SSF48008">
    <property type="entry name" value="GntR ligand-binding domain-like"/>
    <property type="match status" value="1"/>
</dbReference>
<evidence type="ECO:0000256" key="1">
    <source>
        <dbReference type="ARBA" id="ARBA00023015"/>
    </source>
</evidence>
<dbReference type="InterPro" id="IPR008920">
    <property type="entry name" value="TF_FadR/GntR_C"/>
</dbReference>
<dbReference type="InterPro" id="IPR036388">
    <property type="entry name" value="WH-like_DNA-bd_sf"/>
</dbReference>
<gene>
    <name evidence="5" type="ORF">S06H3_17737</name>
</gene>
<dbReference type="SMART" id="SM00345">
    <property type="entry name" value="HTH_GNTR"/>
    <property type="match status" value="1"/>
</dbReference>
<dbReference type="PRINTS" id="PR00035">
    <property type="entry name" value="HTHGNTR"/>
</dbReference>
<proteinExistence type="predicted"/>
<dbReference type="AlphaFoldDB" id="X1MT85"/>
<dbReference type="Gene3D" id="1.20.120.530">
    <property type="entry name" value="GntR ligand-binding domain-like"/>
    <property type="match status" value="1"/>
</dbReference>
<dbReference type="SMART" id="SM00895">
    <property type="entry name" value="FCD"/>
    <property type="match status" value="1"/>
</dbReference>
<dbReference type="PANTHER" id="PTHR43537">
    <property type="entry name" value="TRANSCRIPTIONAL REGULATOR, GNTR FAMILY"/>
    <property type="match status" value="1"/>
</dbReference>
<keyword evidence="1" id="KW-0805">Transcription regulation</keyword>
<sequence length="223" mass="24941">INKAILEERLSPGSKLPPEKMLAEMLGVSRGPVREALGALRVAGVVEITRGNGTYISKKIPLAPMAPVLFALLLQEGSPVEAFELREMLEIGTLEIAINKFTDKNCQKMQQTIDELRVTYEKGITNAKLLAQHDVNFHYAFAEATHNPLIVELTRAFWKGFSFSIQRLMQSKKDVRGAIENHTAILQALRAKDINRAREAVKKAVGDWEITGIRSKNHSRKNK</sequence>
<accession>X1MT85</accession>
<reference evidence="5" key="1">
    <citation type="journal article" date="2014" name="Front. Microbiol.">
        <title>High frequency of phylogenetically diverse reductive dehalogenase-homologous genes in deep subseafloor sedimentary metagenomes.</title>
        <authorList>
            <person name="Kawai M."/>
            <person name="Futagami T."/>
            <person name="Toyoda A."/>
            <person name="Takaki Y."/>
            <person name="Nishi S."/>
            <person name="Hori S."/>
            <person name="Arai W."/>
            <person name="Tsubouchi T."/>
            <person name="Morono Y."/>
            <person name="Uchiyama I."/>
            <person name="Ito T."/>
            <person name="Fujiyama A."/>
            <person name="Inagaki F."/>
            <person name="Takami H."/>
        </authorList>
    </citation>
    <scope>NUCLEOTIDE SEQUENCE</scope>
    <source>
        <strain evidence="5">Expedition CK06-06</strain>
    </source>
</reference>
<dbReference type="InterPro" id="IPR000524">
    <property type="entry name" value="Tscrpt_reg_HTH_GntR"/>
</dbReference>
<keyword evidence="3" id="KW-0804">Transcription</keyword>
<dbReference type="SUPFAM" id="SSF46785">
    <property type="entry name" value="Winged helix' DNA-binding domain"/>
    <property type="match status" value="1"/>
</dbReference>
<dbReference type="EMBL" id="BARV01008894">
    <property type="protein sequence ID" value="GAI09604.1"/>
    <property type="molecule type" value="Genomic_DNA"/>
</dbReference>
<dbReference type="GO" id="GO:0003677">
    <property type="term" value="F:DNA binding"/>
    <property type="evidence" value="ECO:0007669"/>
    <property type="project" value="UniProtKB-KW"/>
</dbReference>
<feature type="non-terminal residue" evidence="5">
    <location>
        <position position="1"/>
    </location>
</feature>
<dbReference type="PANTHER" id="PTHR43537:SF5">
    <property type="entry name" value="UXU OPERON TRANSCRIPTIONAL REGULATOR"/>
    <property type="match status" value="1"/>
</dbReference>
<organism evidence="5">
    <name type="scientific">marine sediment metagenome</name>
    <dbReference type="NCBI Taxonomy" id="412755"/>
    <lineage>
        <taxon>unclassified sequences</taxon>
        <taxon>metagenomes</taxon>
        <taxon>ecological metagenomes</taxon>
    </lineage>
</organism>
<protein>
    <recommendedName>
        <fullName evidence="4">HTH gntR-type domain-containing protein</fullName>
    </recommendedName>
</protein>
<dbReference type="Gene3D" id="1.10.10.10">
    <property type="entry name" value="Winged helix-like DNA-binding domain superfamily/Winged helix DNA-binding domain"/>
    <property type="match status" value="1"/>
</dbReference>
<feature type="domain" description="HTH gntR-type" evidence="4">
    <location>
        <begin position="1"/>
        <end position="59"/>
    </location>
</feature>
<dbReference type="Pfam" id="PF07729">
    <property type="entry name" value="FCD"/>
    <property type="match status" value="1"/>
</dbReference>
<dbReference type="GO" id="GO:0003700">
    <property type="term" value="F:DNA-binding transcription factor activity"/>
    <property type="evidence" value="ECO:0007669"/>
    <property type="project" value="InterPro"/>
</dbReference>
<dbReference type="CDD" id="cd07377">
    <property type="entry name" value="WHTH_GntR"/>
    <property type="match status" value="1"/>
</dbReference>
<dbReference type="Pfam" id="PF00392">
    <property type="entry name" value="GntR"/>
    <property type="match status" value="1"/>
</dbReference>
<evidence type="ECO:0000256" key="2">
    <source>
        <dbReference type="ARBA" id="ARBA00023125"/>
    </source>
</evidence>
<dbReference type="InterPro" id="IPR011711">
    <property type="entry name" value="GntR_C"/>
</dbReference>
<evidence type="ECO:0000256" key="3">
    <source>
        <dbReference type="ARBA" id="ARBA00023163"/>
    </source>
</evidence>
<comment type="caution">
    <text evidence="5">The sequence shown here is derived from an EMBL/GenBank/DDBJ whole genome shotgun (WGS) entry which is preliminary data.</text>
</comment>
<evidence type="ECO:0000259" key="4">
    <source>
        <dbReference type="PROSITE" id="PS50949"/>
    </source>
</evidence>
<name>X1MT85_9ZZZZ</name>
<dbReference type="PROSITE" id="PS50949">
    <property type="entry name" value="HTH_GNTR"/>
    <property type="match status" value="1"/>
</dbReference>